<dbReference type="SUPFAM" id="SSF55785">
    <property type="entry name" value="PYP-like sensor domain (PAS domain)"/>
    <property type="match status" value="3"/>
</dbReference>
<feature type="modified residue" description="4-aspartylphosphate" evidence="9">
    <location>
        <position position="931"/>
    </location>
</feature>
<organism evidence="15">
    <name type="scientific">Desertifilum tharense IPPAS B-1220</name>
    <dbReference type="NCBI Taxonomy" id="1781255"/>
    <lineage>
        <taxon>Bacteria</taxon>
        <taxon>Bacillati</taxon>
        <taxon>Cyanobacteriota</taxon>
        <taxon>Cyanophyceae</taxon>
        <taxon>Desertifilales</taxon>
        <taxon>Desertifilaceae</taxon>
        <taxon>Desertifilum</taxon>
    </lineage>
</organism>
<dbReference type="PROSITE" id="PS50112">
    <property type="entry name" value="PAS"/>
    <property type="match status" value="3"/>
</dbReference>
<dbReference type="CDD" id="cd00130">
    <property type="entry name" value="PAS"/>
    <property type="match status" value="3"/>
</dbReference>
<dbReference type="InterPro" id="IPR001610">
    <property type="entry name" value="PAC"/>
</dbReference>
<keyword evidence="5" id="KW-0808">Transferase</keyword>
<dbReference type="OrthoDB" id="415806at2"/>
<dbReference type="SMART" id="SM00388">
    <property type="entry name" value="HisKA"/>
    <property type="match status" value="1"/>
</dbReference>
<dbReference type="InterPro" id="IPR013767">
    <property type="entry name" value="PAS_fold"/>
</dbReference>
<comment type="similarity">
    <text evidence="2">In the N-terminal section; belongs to the phytochrome family.</text>
</comment>
<evidence type="ECO:0000256" key="5">
    <source>
        <dbReference type="ARBA" id="ARBA00022679"/>
    </source>
</evidence>
<dbReference type="Gene3D" id="3.40.50.2300">
    <property type="match status" value="2"/>
</dbReference>
<dbReference type="Pfam" id="PF00072">
    <property type="entry name" value="Response_reg"/>
    <property type="match status" value="2"/>
</dbReference>
<evidence type="ECO:0000256" key="2">
    <source>
        <dbReference type="ARBA" id="ARBA00006402"/>
    </source>
</evidence>
<evidence type="ECO:0000259" key="11">
    <source>
        <dbReference type="PROSITE" id="PS50109"/>
    </source>
</evidence>
<protein>
    <recommendedName>
        <fullName evidence="8">Circadian input-output histidine kinase CikA</fullName>
        <ecNumber evidence="3">2.7.13.3</ecNumber>
    </recommendedName>
</protein>
<dbReference type="Gene3D" id="3.30.565.10">
    <property type="entry name" value="Histidine kinase-like ATPase, C-terminal domain"/>
    <property type="match status" value="1"/>
</dbReference>
<comment type="caution">
    <text evidence="15">The sequence shown here is derived from an EMBL/GenBank/DDBJ whole genome shotgun (WGS) entry which is preliminary data.</text>
</comment>
<dbReference type="GO" id="GO:0000155">
    <property type="term" value="F:phosphorelay sensor kinase activity"/>
    <property type="evidence" value="ECO:0007669"/>
    <property type="project" value="InterPro"/>
</dbReference>
<dbReference type="SUPFAM" id="SSF55874">
    <property type="entry name" value="ATPase domain of HSP90 chaperone/DNA topoisomerase II/histidine kinase"/>
    <property type="match status" value="1"/>
</dbReference>
<dbReference type="CDD" id="cd19410">
    <property type="entry name" value="HK9-like_sensor"/>
    <property type="match status" value="1"/>
</dbReference>
<dbReference type="PRINTS" id="PR00344">
    <property type="entry name" value="BCTRLSENSOR"/>
</dbReference>
<dbReference type="InterPro" id="IPR036890">
    <property type="entry name" value="HATPase_C_sf"/>
</dbReference>
<evidence type="ECO:0000259" key="14">
    <source>
        <dbReference type="PROSITE" id="PS50113"/>
    </source>
</evidence>
<dbReference type="PANTHER" id="PTHR43047:SF63">
    <property type="entry name" value="HISTIDINE KINASE"/>
    <property type="match status" value="1"/>
</dbReference>
<dbReference type="Pfam" id="PF00512">
    <property type="entry name" value="HisKA"/>
    <property type="match status" value="1"/>
</dbReference>
<dbReference type="InterPro" id="IPR011006">
    <property type="entry name" value="CheY-like_superfamily"/>
</dbReference>
<evidence type="ECO:0000259" key="12">
    <source>
        <dbReference type="PROSITE" id="PS50110"/>
    </source>
</evidence>
<feature type="domain" description="Histidine kinase" evidence="11">
    <location>
        <begin position="639"/>
        <end position="860"/>
    </location>
</feature>
<keyword evidence="10" id="KW-1133">Transmembrane helix</keyword>
<dbReference type="Pfam" id="PF05227">
    <property type="entry name" value="CHASE3"/>
    <property type="match status" value="1"/>
</dbReference>
<dbReference type="InterPro" id="IPR001789">
    <property type="entry name" value="Sig_transdc_resp-reg_receiver"/>
</dbReference>
<feature type="transmembrane region" description="Helical" evidence="10">
    <location>
        <begin position="24"/>
        <end position="43"/>
    </location>
</feature>
<feature type="domain" description="PAC" evidence="14">
    <location>
        <begin position="300"/>
        <end position="350"/>
    </location>
</feature>
<dbReference type="InterPro" id="IPR003661">
    <property type="entry name" value="HisK_dim/P_dom"/>
</dbReference>
<evidence type="ECO:0000256" key="8">
    <source>
        <dbReference type="ARBA" id="ARBA00074306"/>
    </source>
</evidence>
<keyword evidence="10" id="KW-0472">Membrane</keyword>
<evidence type="ECO:0000256" key="3">
    <source>
        <dbReference type="ARBA" id="ARBA00012438"/>
    </source>
</evidence>
<dbReference type="InterPro" id="IPR013655">
    <property type="entry name" value="PAS_fold_3"/>
</dbReference>
<dbReference type="InterPro" id="IPR003594">
    <property type="entry name" value="HATPase_dom"/>
</dbReference>
<name>A0A1E5QLH7_9CYAN</name>
<feature type="modified residue" description="4-aspartylphosphate" evidence="9">
    <location>
        <position position="1065"/>
    </location>
</feature>
<keyword evidence="10" id="KW-0812">Transmembrane</keyword>
<dbReference type="Pfam" id="PF08447">
    <property type="entry name" value="PAS_3"/>
    <property type="match status" value="1"/>
</dbReference>
<proteinExistence type="inferred from homology"/>
<dbReference type="NCBIfam" id="TIGR00229">
    <property type="entry name" value="sensory_box"/>
    <property type="match status" value="3"/>
</dbReference>
<dbReference type="CDD" id="cd00156">
    <property type="entry name" value="REC"/>
    <property type="match status" value="1"/>
</dbReference>
<reference evidence="15" key="1">
    <citation type="submission" date="2016-09" db="EMBL/GenBank/DDBJ databases">
        <title>Draft genome of thermotolerant cyanobacterium Desertifilum sp. strain IPPAS B-1220.</title>
        <authorList>
            <person name="Sinetova M.A."/>
            <person name="Bolakhan K."/>
            <person name="Zayadan B.K."/>
            <person name="Mironov K.S."/>
            <person name="Ustinova V."/>
            <person name="Kupriyanova E.V."/>
            <person name="Sidorov R.A."/>
            <person name="Skrypnik A.N."/>
            <person name="Gogoleva N.E."/>
            <person name="Gogolev Y.V."/>
            <person name="Los D.A."/>
        </authorList>
    </citation>
    <scope>NUCLEOTIDE SEQUENCE [LARGE SCALE GENOMIC DNA]</scope>
    <source>
        <strain evidence="15">IPPAS B-1220</strain>
    </source>
</reference>
<dbReference type="SMART" id="SM00091">
    <property type="entry name" value="PAS"/>
    <property type="match status" value="3"/>
</dbReference>
<evidence type="ECO:0000256" key="1">
    <source>
        <dbReference type="ARBA" id="ARBA00000085"/>
    </source>
</evidence>
<dbReference type="InterPro" id="IPR000700">
    <property type="entry name" value="PAS-assoc_C"/>
</dbReference>
<feature type="transmembrane region" description="Helical" evidence="10">
    <location>
        <begin position="193"/>
        <end position="216"/>
    </location>
</feature>
<dbReference type="InterPro" id="IPR005467">
    <property type="entry name" value="His_kinase_dom"/>
</dbReference>
<evidence type="ECO:0000256" key="4">
    <source>
        <dbReference type="ARBA" id="ARBA00022553"/>
    </source>
</evidence>
<comment type="catalytic activity">
    <reaction evidence="1">
        <text>ATP + protein L-histidine = ADP + protein N-phospho-L-histidine.</text>
        <dbReference type="EC" id="2.7.13.3"/>
    </reaction>
</comment>
<evidence type="ECO:0000256" key="7">
    <source>
        <dbReference type="ARBA" id="ARBA00023012"/>
    </source>
</evidence>
<feature type="domain" description="Response regulatory" evidence="12">
    <location>
        <begin position="882"/>
        <end position="995"/>
    </location>
</feature>
<dbReference type="PROSITE" id="PS50109">
    <property type="entry name" value="HIS_KIN"/>
    <property type="match status" value="1"/>
</dbReference>
<dbReference type="SMART" id="SM00086">
    <property type="entry name" value="PAC"/>
    <property type="match status" value="3"/>
</dbReference>
<feature type="domain" description="Response regulatory" evidence="12">
    <location>
        <begin position="1016"/>
        <end position="1132"/>
    </location>
</feature>
<dbReference type="PROSITE" id="PS50110">
    <property type="entry name" value="RESPONSE_REGULATORY"/>
    <property type="match status" value="2"/>
</dbReference>
<dbReference type="CDD" id="cd16922">
    <property type="entry name" value="HATPase_EvgS-ArcB-TorS-like"/>
    <property type="match status" value="1"/>
</dbReference>
<dbReference type="SUPFAM" id="SSF47384">
    <property type="entry name" value="Homodimeric domain of signal transducing histidine kinase"/>
    <property type="match status" value="1"/>
</dbReference>
<dbReference type="InterPro" id="IPR007891">
    <property type="entry name" value="CHASE3"/>
</dbReference>
<dbReference type="GO" id="GO:0006355">
    <property type="term" value="P:regulation of DNA-templated transcription"/>
    <property type="evidence" value="ECO:0007669"/>
    <property type="project" value="InterPro"/>
</dbReference>
<dbReference type="EC" id="2.7.13.3" evidence="3"/>
<evidence type="ECO:0000256" key="10">
    <source>
        <dbReference type="SAM" id="Phobius"/>
    </source>
</evidence>
<keyword evidence="6" id="KW-0418">Kinase</keyword>
<dbReference type="InterPro" id="IPR000014">
    <property type="entry name" value="PAS"/>
</dbReference>
<dbReference type="Gene3D" id="3.30.450.20">
    <property type="entry name" value="PAS domain"/>
    <property type="match status" value="3"/>
</dbReference>
<dbReference type="InterPro" id="IPR035965">
    <property type="entry name" value="PAS-like_dom_sf"/>
</dbReference>
<dbReference type="FunFam" id="3.30.565.10:FF:000010">
    <property type="entry name" value="Sensor histidine kinase RcsC"/>
    <property type="match status" value="1"/>
</dbReference>
<dbReference type="GO" id="GO:0009927">
    <property type="term" value="F:histidine phosphotransfer kinase activity"/>
    <property type="evidence" value="ECO:0007669"/>
    <property type="project" value="TreeGrafter"/>
</dbReference>
<dbReference type="RefSeq" id="WP_069966873.1">
    <property type="nucleotide sequence ID" value="NZ_CM124774.1"/>
</dbReference>
<dbReference type="InterPro" id="IPR004358">
    <property type="entry name" value="Sig_transdc_His_kin-like_C"/>
</dbReference>
<feature type="domain" description="PAS" evidence="13">
    <location>
        <begin position="226"/>
        <end position="290"/>
    </location>
</feature>
<feature type="domain" description="PAC" evidence="14">
    <location>
        <begin position="426"/>
        <end position="478"/>
    </location>
</feature>
<gene>
    <name evidence="15" type="ORF">BH720_09095</name>
</gene>
<dbReference type="SUPFAM" id="SSF52172">
    <property type="entry name" value="CheY-like"/>
    <property type="match status" value="2"/>
</dbReference>
<dbReference type="SMART" id="SM00387">
    <property type="entry name" value="HATPase_c"/>
    <property type="match status" value="1"/>
</dbReference>
<sequence>MNRQIAQFFSPLNRSLTQLRQGNAIVMIPLSCLIGSLVIIGWLQYNTTKTESSVQHTQQVRLETQHLLTALLDAETEVRGYLLTNSTHFLDRYQYVIQTIPDTLSDLNDLVSDNPYQQQKLQAIRAQVMQRLNLLDKTLDHIHSQPDPLELNRLLLAGWRKMQATRSEIEGFLHEEERLNIQRTQRLQQQRDLSAIALLALATIGIGGSLLSAYLLRRLKQTLQEREERYRQLIELCPDGIFLEQNGQFVYANPATLQIYGANSLDELLGQSVLEFVHPDSRPAFSQRTQCLRDRPYTVPLMEEKLLKLDGETIYVEATASSLIDEGQLAAQFVIRDVTERKQIQQALFESKQRLDGILSSIEDIVWSVSLQRDRLLYLNVAVQNVFGYPVEAFFERPQLWIEMVDRRDRPLVENFNRVCIEQGYQEITYRIIRPDGETRWLHDRAKLAYDDRGVAVRIDGIVTDITERQRAEAEIRRLNETLARRVQETETRYQQIVELAEEGIWVIDGNGITTYVNQAMARMLDYPIEEMIGQPLFNFMVQSDRDLALANFTERKQGVAARHEFRFQTKNGDFVWTNISTSPVLDENQRMLWACALVYDITDRKQAEEDLRRSSERISLINAELARATRLKDEFFASMSHELRTPLNAILGLSEALLEEVYGDLNDRQKRSLTTIEKSGQHLLELINDILDLSKIESGKMELQTTRLNVKALCESSLNFIKQQAHQKQLKVNFDIPDEPIEIAVDERRMRQVLVNLLSNAVKFTPDGGQISLKVETQPENQTLILSVEDTGIGIAPDNIPKLFQPFVQLDSSLSRRYAGTGLGLSLVRRIVELHGGSISLVSEVDRGSTFTVSLPWQASQSPTEAPILLPNILNSANINHALIIEDSDPAAKQVARYLSELGTKVYIHPRGEGTLEVALQYLPDLIVLDLILPNLSGWEVLTQLKNHPQTRHIPILIVSVVDERQRAIALGANEYLVKPITRQQLQSSLAQIFSNPEAALIVTAVPEAIATPPLILIAEDNEANILTLHDYLQIHGFRVCLARNGLEAVLMVTQYKPQLILMDIQMPEMDGLEAIRRIRANPENAQIPIIALTALAMPGDRDRCLAAGAQEYMTKPVGLKKLVHQINQYLSS</sequence>
<dbReference type="GO" id="GO:0005886">
    <property type="term" value="C:plasma membrane"/>
    <property type="evidence" value="ECO:0007669"/>
    <property type="project" value="TreeGrafter"/>
</dbReference>
<evidence type="ECO:0000256" key="9">
    <source>
        <dbReference type="PROSITE-ProRule" id="PRU00169"/>
    </source>
</evidence>
<dbReference type="AlphaFoldDB" id="A0A1E5QLH7"/>
<evidence type="ECO:0000313" key="15">
    <source>
        <dbReference type="EMBL" id="OEJ75529.1"/>
    </source>
</evidence>
<dbReference type="Pfam" id="PF02518">
    <property type="entry name" value="HATPase_c"/>
    <property type="match status" value="1"/>
</dbReference>
<dbReference type="Pfam" id="PF00989">
    <property type="entry name" value="PAS"/>
    <property type="match status" value="2"/>
</dbReference>
<dbReference type="FunFam" id="1.10.287.130:FF:000145">
    <property type="entry name" value="Sensory transduction histidine kinase"/>
    <property type="match status" value="1"/>
</dbReference>
<keyword evidence="7" id="KW-0902">Two-component regulatory system</keyword>
<feature type="domain" description="PAS" evidence="13">
    <location>
        <begin position="351"/>
        <end position="424"/>
    </location>
</feature>
<dbReference type="InterPro" id="IPR036097">
    <property type="entry name" value="HisK_dim/P_sf"/>
</dbReference>
<evidence type="ECO:0000259" key="13">
    <source>
        <dbReference type="PROSITE" id="PS50112"/>
    </source>
</evidence>
<dbReference type="PANTHER" id="PTHR43047">
    <property type="entry name" value="TWO-COMPONENT HISTIDINE PROTEIN KINASE"/>
    <property type="match status" value="1"/>
</dbReference>
<dbReference type="CDD" id="cd00082">
    <property type="entry name" value="HisKA"/>
    <property type="match status" value="1"/>
</dbReference>
<evidence type="ECO:0000256" key="6">
    <source>
        <dbReference type="ARBA" id="ARBA00022777"/>
    </source>
</evidence>
<feature type="domain" description="PAC" evidence="14">
    <location>
        <begin position="562"/>
        <end position="614"/>
    </location>
</feature>
<dbReference type="PROSITE" id="PS50113">
    <property type="entry name" value="PAC"/>
    <property type="match status" value="3"/>
</dbReference>
<dbReference type="Gene3D" id="1.10.287.130">
    <property type="match status" value="1"/>
</dbReference>
<dbReference type="SMART" id="SM00448">
    <property type="entry name" value="REC"/>
    <property type="match status" value="2"/>
</dbReference>
<feature type="domain" description="PAS" evidence="13">
    <location>
        <begin position="490"/>
        <end position="547"/>
    </location>
</feature>
<dbReference type="STRING" id="1781255.BH720_09095"/>
<dbReference type="EMBL" id="MJGC01000049">
    <property type="protein sequence ID" value="OEJ75529.1"/>
    <property type="molecule type" value="Genomic_DNA"/>
</dbReference>
<accession>A0A1E5QLH7</accession>
<keyword evidence="4 9" id="KW-0597">Phosphoprotein</keyword>